<dbReference type="InterPro" id="IPR010445">
    <property type="entry name" value="LapA_dom"/>
</dbReference>
<dbReference type="RefSeq" id="WP_053549508.1">
    <property type="nucleotide sequence ID" value="NZ_CP010802.1"/>
</dbReference>
<evidence type="ECO:0000313" key="11">
    <source>
        <dbReference type="Proteomes" id="UP000057158"/>
    </source>
</evidence>
<dbReference type="KEGG" id="des:DSOUD_0493"/>
<evidence type="ECO:0000256" key="4">
    <source>
        <dbReference type="ARBA" id="ARBA00022803"/>
    </source>
</evidence>
<evidence type="ECO:0000256" key="3">
    <source>
        <dbReference type="ARBA" id="ARBA00022737"/>
    </source>
</evidence>
<keyword evidence="1" id="KW-1003">Cell membrane</keyword>
<proteinExistence type="predicted"/>
<gene>
    <name evidence="10" type="ORF">DSOUD_0493</name>
</gene>
<dbReference type="STRING" id="1603606.DSOUD_0493"/>
<dbReference type="Pfam" id="PF13174">
    <property type="entry name" value="TPR_6"/>
    <property type="match status" value="1"/>
</dbReference>
<feature type="repeat" description="TPR" evidence="7">
    <location>
        <begin position="153"/>
        <end position="186"/>
    </location>
</feature>
<accession>A0A0M4CZ85</accession>
<dbReference type="GO" id="GO:0005886">
    <property type="term" value="C:plasma membrane"/>
    <property type="evidence" value="ECO:0007669"/>
    <property type="project" value="InterPro"/>
</dbReference>
<dbReference type="Pfam" id="PF06305">
    <property type="entry name" value="LapA_dom"/>
    <property type="match status" value="1"/>
</dbReference>
<dbReference type="InterPro" id="IPR011990">
    <property type="entry name" value="TPR-like_helical_dom_sf"/>
</dbReference>
<dbReference type="AlphaFoldDB" id="A0A0M4CZ85"/>
<dbReference type="PANTHER" id="PTHR45586">
    <property type="entry name" value="TPR REPEAT-CONTAINING PROTEIN PA4667"/>
    <property type="match status" value="1"/>
</dbReference>
<evidence type="ECO:0000256" key="1">
    <source>
        <dbReference type="ARBA" id="ARBA00022475"/>
    </source>
</evidence>
<dbReference type="SMART" id="SM00028">
    <property type="entry name" value="TPR"/>
    <property type="match status" value="5"/>
</dbReference>
<protein>
    <submittedName>
        <fullName evidence="10">Lipopolysaccharide biosynthesis regulator YciM</fullName>
    </submittedName>
</protein>
<organism evidence="10 11">
    <name type="scientific">Desulfuromonas soudanensis</name>
    <dbReference type="NCBI Taxonomy" id="1603606"/>
    <lineage>
        <taxon>Bacteria</taxon>
        <taxon>Pseudomonadati</taxon>
        <taxon>Thermodesulfobacteriota</taxon>
        <taxon>Desulfuromonadia</taxon>
        <taxon>Desulfuromonadales</taxon>
        <taxon>Desulfuromonadaceae</taxon>
        <taxon>Desulfuromonas</taxon>
    </lineage>
</organism>
<dbReference type="EMBL" id="CP010802">
    <property type="protein sequence ID" value="ALC15284.1"/>
    <property type="molecule type" value="Genomic_DNA"/>
</dbReference>
<dbReference type="InterPro" id="IPR051012">
    <property type="entry name" value="CellSynth/LPSAsmb/PSIAsmb"/>
</dbReference>
<evidence type="ECO:0000256" key="2">
    <source>
        <dbReference type="ARBA" id="ARBA00022692"/>
    </source>
</evidence>
<dbReference type="PROSITE" id="PS50005">
    <property type="entry name" value="TPR"/>
    <property type="match status" value="1"/>
</dbReference>
<keyword evidence="3" id="KW-0677">Repeat</keyword>
<reference evidence="10 11" key="1">
    <citation type="submission" date="2015-07" db="EMBL/GenBank/DDBJ databases">
        <title>Isolation and Genomic Characterization of a Novel Halophilic Metal-Reducing Deltaproteobacterium from the Deep Subsurface.</title>
        <authorList>
            <person name="Badalamenti J.P."/>
            <person name="Summers Z.M."/>
            <person name="Gralnick J.A."/>
            <person name="Bond D.R."/>
        </authorList>
    </citation>
    <scope>NUCLEOTIDE SEQUENCE [LARGE SCALE GENOMIC DNA]</scope>
    <source>
        <strain evidence="10 11">WTL</strain>
    </source>
</reference>
<dbReference type="SUPFAM" id="SSF48452">
    <property type="entry name" value="TPR-like"/>
    <property type="match status" value="2"/>
</dbReference>
<evidence type="ECO:0000256" key="8">
    <source>
        <dbReference type="SAM" id="Phobius"/>
    </source>
</evidence>
<evidence type="ECO:0000256" key="6">
    <source>
        <dbReference type="ARBA" id="ARBA00023136"/>
    </source>
</evidence>
<evidence type="ECO:0000259" key="9">
    <source>
        <dbReference type="Pfam" id="PF06305"/>
    </source>
</evidence>
<keyword evidence="2 8" id="KW-0812">Transmembrane</keyword>
<keyword evidence="11" id="KW-1185">Reference proteome</keyword>
<keyword evidence="4 7" id="KW-0802">TPR repeat</keyword>
<dbReference type="Pfam" id="PF13432">
    <property type="entry name" value="TPR_16"/>
    <property type="match status" value="1"/>
</dbReference>
<dbReference type="InterPro" id="IPR019734">
    <property type="entry name" value="TPR_rpt"/>
</dbReference>
<dbReference type="PATRIC" id="fig|1603606.3.peg.534"/>
<name>A0A0M4CZ85_9BACT</name>
<dbReference type="Proteomes" id="UP000057158">
    <property type="component" value="Chromosome"/>
</dbReference>
<dbReference type="Pfam" id="PF14559">
    <property type="entry name" value="TPR_19"/>
    <property type="match status" value="1"/>
</dbReference>
<dbReference type="OrthoDB" id="9761222at2"/>
<keyword evidence="6 8" id="KW-0472">Membrane</keyword>
<evidence type="ECO:0000256" key="5">
    <source>
        <dbReference type="ARBA" id="ARBA00022989"/>
    </source>
</evidence>
<evidence type="ECO:0000256" key="7">
    <source>
        <dbReference type="PROSITE-ProRule" id="PRU00339"/>
    </source>
</evidence>
<dbReference type="Gene3D" id="1.25.40.10">
    <property type="entry name" value="Tetratricopeptide repeat domain"/>
    <property type="match status" value="2"/>
</dbReference>
<evidence type="ECO:0000313" key="10">
    <source>
        <dbReference type="EMBL" id="ALC15284.1"/>
    </source>
</evidence>
<feature type="domain" description="Lipopolysaccharide assembly protein A" evidence="9">
    <location>
        <begin position="24"/>
        <end position="83"/>
    </location>
</feature>
<sequence length="458" mass="52720">MTLMSLLLLVILFLVFFIYFSGLNPQDITIYYLPDHEFTYSVAIVVVVCVLAGLILGYSAHVYSVLAHLARHWKHDRQEKKAREVAAIYREGVGRLLSGDIKKAHALLQKALDRDPLRVETYIALANVRLQEGEAQEGVNLLLKAKNLEPKSLEVLFKLASAYEESRQDEEALQTYQSILSIESNNRKALRSLRDLHLRNERWQQALEMQKRILKVGPGSNRIEEEKKMLLSLRYEVARITLSEGKTEEARAVFQEISQQAPEFTPALVSLGDALVADNRQEEAARVWQEGYKSLGKSIFLSRLEDLYMDAEDPASLLTFYRNALVEKSDDLMLRLFFGKFCLRLEMVDEALEQLETVESSGIEFPQLHLLLAEAHRRRRRTEEAIKEYKKALGVNNRLPLGYVCESCGERLDEWQSRCQECGTWGSYSLADRHTIRNARPLEVREIHHGQREAWNEE</sequence>
<keyword evidence="5 8" id="KW-1133">Transmembrane helix</keyword>
<dbReference type="PANTHER" id="PTHR45586:SF1">
    <property type="entry name" value="LIPOPOLYSACCHARIDE ASSEMBLY PROTEIN B"/>
    <property type="match status" value="1"/>
</dbReference>
<feature type="transmembrane region" description="Helical" evidence="8">
    <location>
        <begin position="41"/>
        <end position="70"/>
    </location>
</feature>